<organism evidence="2 3">
    <name type="scientific">Viridothelium virens</name>
    <name type="common">Speckled blister lichen</name>
    <name type="synonym">Trypethelium virens</name>
    <dbReference type="NCBI Taxonomy" id="1048519"/>
    <lineage>
        <taxon>Eukaryota</taxon>
        <taxon>Fungi</taxon>
        <taxon>Dikarya</taxon>
        <taxon>Ascomycota</taxon>
        <taxon>Pezizomycotina</taxon>
        <taxon>Dothideomycetes</taxon>
        <taxon>Dothideomycetes incertae sedis</taxon>
        <taxon>Trypetheliales</taxon>
        <taxon>Trypetheliaceae</taxon>
        <taxon>Viridothelium</taxon>
    </lineage>
</organism>
<feature type="compositionally biased region" description="Polar residues" evidence="1">
    <location>
        <begin position="116"/>
        <end position="135"/>
    </location>
</feature>
<dbReference type="AlphaFoldDB" id="A0A6A6H2Q1"/>
<keyword evidence="3" id="KW-1185">Reference proteome</keyword>
<feature type="region of interest" description="Disordered" evidence="1">
    <location>
        <begin position="23"/>
        <end position="135"/>
    </location>
</feature>
<feature type="compositionally biased region" description="Polar residues" evidence="1">
    <location>
        <begin position="67"/>
        <end position="86"/>
    </location>
</feature>
<proteinExistence type="predicted"/>
<dbReference type="OrthoDB" id="5431149at2759"/>
<accession>A0A6A6H2Q1</accession>
<reference evidence="2" key="1">
    <citation type="journal article" date="2020" name="Stud. Mycol.">
        <title>101 Dothideomycetes genomes: a test case for predicting lifestyles and emergence of pathogens.</title>
        <authorList>
            <person name="Haridas S."/>
            <person name="Albert R."/>
            <person name="Binder M."/>
            <person name="Bloem J."/>
            <person name="Labutti K."/>
            <person name="Salamov A."/>
            <person name="Andreopoulos B."/>
            <person name="Baker S."/>
            <person name="Barry K."/>
            <person name="Bills G."/>
            <person name="Bluhm B."/>
            <person name="Cannon C."/>
            <person name="Castanera R."/>
            <person name="Culley D."/>
            <person name="Daum C."/>
            <person name="Ezra D."/>
            <person name="Gonzalez J."/>
            <person name="Henrissat B."/>
            <person name="Kuo A."/>
            <person name="Liang C."/>
            <person name="Lipzen A."/>
            <person name="Lutzoni F."/>
            <person name="Magnuson J."/>
            <person name="Mondo S."/>
            <person name="Nolan M."/>
            <person name="Ohm R."/>
            <person name="Pangilinan J."/>
            <person name="Park H.-J."/>
            <person name="Ramirez L."/>
            <person name="Alfaro M."/>
            <person name="Sun H."/>
            <person name="Tritt A."/>
            <person name="Yoshinaga Y."/>
            <person name="Zwiers L.-H."/>
            <person name="Turgeon B."/>
            <person name="Goodwin S."/>
            <person name="Spatafora J."/>
            <person name="Crous P."/>
            <person name="Grigoriev I."/>
        </authorList>
    </citation>
    <scope>NUCLEOTIDE SEQUENCE</scope>
    <source>
        <strain evidence="2">Tuck. ex Michener</strain>
    </source>
</reference>
<dbReference type="EMBL" id="ML991819">
    <property type="protein sequence ID" value="KAF2232108.1"/>
    <property type="molecule type" value="Genomic_DNA"/>
</dbReference>
<evidence type="ECO:0000313" key="3">
    <source>
        <dbReference type="Proteomes" id="UP000800092"/>
    </source>
</evidence>
<name>A0A6A6H2Q1_VIRVR</name>
<dbReference type="Proteomes" id="UP000800092">
    <property type="component" value="Unassembled WGS sequence"/>
</dbReference>
<feature type="non-terminal residue" evidence="2">
    <location>
        <position position="135"/>
    </location>
</feature>
<feature type="non-terminal residue" evidence="2">
    <location>
        <position position="1"/>
    </location>
</feature>
<protein>
    <submittedName>
        <fullName evidence="2">Uncharacterized protein</fullName>
    </submittedName>
</protein>
<gene>
    <name evidence="2" type="ORF">EV356DRAFT_419805</name>
</gene>
<sequence length="135" mass="14458">SDGFDMWDTSMVDQQDKETVLYSQATGLETIPGSRPVSPARALDGPFPRESSPKAETVEVALPPSPTTEQQRQRNCTPTASSIRSQTIHKSRSSTPDESHIHPLFRSDSPAPPSTTPGTIITASPQGGQTLSGEQ</sequence>
<evidence type="ECO:0000256" key="1">
    <source>
        <dbReference type="SAM" id="MobiDB-lite"/>
    </source>
</evidence>
<evidence type="ECO:0000313" key="2">
    <source>
        <dbReference type="EMBL" id="KAF2232108.1"/>
    </source>
</evidence>